<dbReference type="InterPro" id="IPR051673">
    <property type="entry name" value="SSDNA_exonuclease_RecJ"/>
</dbReference>
<dbReference type="GO" id="GO:0004527">
    <property type="term" value="F:exonuclease activity"/>
    <property type="evidence" value="ECO:0007669"/>
    <property type="project" value="UniProtKB-KW"/>
</dbReference>
<dbReference type="InterPro" id="IPR001667">
    <property type="entry name" value="DDH_dom"/>
</dbReference>
<dbReference type="EMBL" id="LAZR01025443">
    <property type="protein sequence ID" value="KKL71902.1"/>
    <property type="molecule type" value="Genomic_DNA"/>
</dbReference>
<organism evidence="2">
    <name type="scientific">marine sediment metagenome</name>
    <dbReference type="NCBI Taxonomy" id="412755"/>
    <lineage>
        <taxon>unclassified sequences</taxon>
        <taxon>metagenomes</taxon>
        <taxon>ecological metagenomes</taxon>
    </lineage>
</organism>
<dbReference type="PANTHER" id="PTHR30255">
    <property type="entry name" value="SINGLE-STRANDED-DNA-SPECIFIC EXONUCLEASE RECJ"/>
    <property type="match status" value="1"/>
</dbReference>
<name>A0A0F9H9S1_9ZZZZ</name>
<accession>A0A0F9H9S1</accession>
<dbReference type="AlphaFoldDB" id="A0A0F9H9S1"/>
<dbReference type="InterPro" id="IPR038763">
    <property type="entry name" value="DHH_sf"/>
</dbReference>
<feature type="non-terminal residue" evidence="2">
    <location>
        <position position="212"/>
    </location>
</feature>
<evidence type="ECO:0000313" key="2">
    <source>
        <dbReference type="EMBL" id="KKL71902.1"/>
    </source>
</evidence>
<gene>
    <name evidence="2" type="ORF">LCGC14_2090250</name>
</gene>
<feature type="domain" description="DDH" evidence="1">
    <location>
        <begin position="79"/>
        <end position="207"/>
    </location>
</feature>
<dbReference type="Gene3D" id="3.90.1640.30">
    <property type="match status" value="1"/>
</dbReference>
<evidence type="ECO:0000259" key="1">
    <source>
        <dbReference type="Pfam" id="PF01368"/>
    </source>
</evidence>
<dbReference type="SUPFAM" id="SSF64182">
    <property type="entry name" value="DHH phosphoesterases"/>
    <property type="match status" value="1"/>
</dbReference>
<dbReference type="PANTHER" id="PTHR30255:SF2">
    <property type="entry name" value="SINGLE-STRANDED-DNA-SPECIFIC EXONUCLEASE RECJ"/>
    <property type="match status" value="1"/>
</dbReference>
<reference evidence="2" key="1">
    <citation type="journal article" date="2015" name="Nature">
        <title>Complex archaea that bridge the gap between prokaryotes and eukaryotes.</title>
        <authorList>
            <person name="Spang A."/>
            <person name="Saw J.H."/>
            <person name="Jorgensen S.L."/>
            <person name="Zaremba-Niedzwiedzka K."/>
            <person name="Martijn J."/>
            <person name="Lind A.E."/>
            <person name="van Eijk R."/>
            <person name="Schleper C."/>
            <person name="Guy L."/>
            <person name="Ettema T.J."/>
        </authorList>
    </citation>
    <scope>NUCLEOTIDE SEQUENCE</scope>
</reference>
<sequence length="212" mass="22852">MHRKWFVQKTNPEYVSYLAGASSVSPAFAQVLINRGMKTPEDVSSFLDPSKTEMCDPFSLDGMESVVEALEKARASGTKVLIHGDYDCDGITATAIMVEAFRAYGLQVEYFVPNRFDHGYGFNLPGLEHAKQVGAGLIVTVDCGITSFEASEAARNVGIGLVITDHHEPHIDADGKMVLPEALAIINPKLKEHDEDTPLLSGAGVALCVTKA</sequence>
<proteinExistence type="predicted"/>
<comment type="caution">
    <text evidence="2">The sequence shown here is derived from an EMBL/GenBank/DDBJ whole genome shotgun (WGS) entry which is preliminary data.</text>
</comment>
<dbReference type="Pfam" id="PF01368">
    <property type="entry name" value="DHH"/>
    <property type="match status" value="1"/>
</dbReference>
<protein>
    <recommendedName>
        <fullName evidence="1">DDH domain-containing protein</fullName>
    </recommendedName>
</protein>